<feature type="domain" description="TRIP4/RQT4 C2HC5-type zinc finger" evidence="3">
    <location>
        <begin position="259"/>
        <end position="310"/>
    </location>
</feature>
<sequence length="492" mass="51969">MAPDRPAWIVKDLAELLGFDQDSISQLVIPDLETYTSEAKLKAHLQDFLGPGPQTKAFISKYLSHQFPRLPTVEAPTVPAGPVKPLFSQPARPYSSSAASASGSVSAASGRSGPGPSSSSGGGLGFNRQPPPHAIPDALEAAFGSGGGKVYQKNRDADQSSFGGSVRHGSTGTGVVGGGSGSTTPRSQQPMRHAGAVTILDARASGASASQKGKQRAVEKEKIWDAPKSGAVKKLEKILEDLRVMQRSEGKVKRVDEGKECFCQARLHPLSAYTPQCAACGLIQCHTQPPDRACPSCLRPLITPSALARLLQRVQTEIEDTLAAEQYAREEIKRADQRKAEVAASFPYLAGTAGAPPASTAASSEAGHKVLTIGKGKGRITLTTTTTYPVVPAAPAEPERYSEAVIARPRSPPLEAARVEKELAKTLKWREAEDRPWGDLKAAKKGTGWAYVEQQIVEVIEEDRVGRRKGRKGKGTAGVDGRVVPGASGIPA</sequence>
<dbReference type="EMBL" id="JAKWFO010000003">
    <property type="protein sequence ID" value="KAI9638395.1"/>
    <property type="molecule type" value="Genomic_DNA"/>
</dbReference>
<organism evidence="4 5">
    <name type="scientific">Dioszegia hungarica</name>
    <dbReference type="NCBI Taxonomy" id="4972"/>
    <lineage>
        <taxon>Eukaryota</taxon>
        <taxon>Fungi</taxon>
        <taxon>Dikarya</taxon>
        <taxon>Basidiomycota</taxon>
        <taxon>Agaricomycotina</taxon>
        <taxon>Tremellomycetes</taxon>
        <taxon>Tremellales</taxon>
        <taxon>Bulleribasidiaceae</taxon>
        <taxon>Dioszegia</taxon>
    </lineage>
</organism>
<dbReference type="RefSeq" id="XP_052948172.1">
    <property type="nucleotide sequence ID" value="XM_053092157.1"/>
</dbReference>
<accession>A0AA38HD44</accession>
<comment type="caution">
    <text evidence="4">The sequence shown here is derived from an EMBL/GenBank/DDBJ whole genome shotgun (WGS) entry which is preliminary data.</text>
</comment>
<dbReference type="GO" id="GO:0008270">
    <property type="term" value="F:zinc ion binding"/>
    <property type="evidence" value="ECO:0007669"/>
    <property type="project" value="InterPro"/>
</dbReference>
<feature type="region of interest" description="Disordered" evidence="1">
    <location>
        <begin position="466"/>
        <end position="492"/>
    </location>
</feature>
<name>A0AA38HD44_9TREE</name>
<dbReference type="InterPro" id="IPR009349">
    <property type="entry name" value="TRIP4/RQT4_C2HC5_Znf"/>
</dbReference>
<reference evidence="4" key="1">
    <citation type="journal article" date="2022" name="G3 (Bethesda)">
        <title>High quality genome of the basidiomycete yeast Dioszegia hungarica PDD-24b-2 isolated from cloud water.</title>
        <authorList>
            <person name="Jarrige D."/>
            <person name="Haridas S."/>
            <person name="Bleykasten-Grosshans C."/>
            <person name="Joly M."/>
            <person name="Nadalig T."/>
            <person name="Sancelme M."/>
            <person name="Vuilleumier S."/>
            <person name="Grigoriev I.V."/>
            <person name="Amato P."/>
            <person name="Bringel F."/>
        </authorList>
    </citation>
    <scope>NUCLEOTIDE SEQUENCE</scope>
    <source>
        <strain evidence="4">PDD-24b-2</strain>
    </source>
</reference>
<dbReference type="AlphaFoldDB" id="A0AA38HD44"/>
<feature type="domain" description="PWI" evidence="2">
    <location>
        <begin position="8"/>
        <end position="60"/>
    </location>
</feature>
<dbReference type="InterPro" id="IPR002483">
    <property type="entry name" value="PWI_dom"/>
</dbReference>
<keyword evidence="5" id="KW-1185">Reference proteome</keyword>
<evidence type="ECO:0000259" key="3">
    <source>
        <dbReference type="Pfam" id="PF06221"/>
    </source>
</evidence>
<dbReference type="GO" id="GO:0005634">
    <property type="term" value="C:nucleus"/>
    <property type="evidence" value="ECO:0007669"/>
    <property type="project" value="InterPro"/>
</dbReference>
<proteinExistence type="predicted"/>
<dbReference type="Proteomes" id="UP001164286">
    <property type="component" value="Unassembled WGS sequence"/>
</dbReference>
<dbReference type="GeneID" id="77731362"/>
<feature type="region of interest" description="Disordered" evidence="1">
    <location>
        <begin position="90"/>
        <end position="192"/>
    </location>
</feature>
<dbReference type="Pfam" id="PF06221">
    <property type="entry name" value="zf-C2HC5"/>
    <property type="match status" value="1"/>
</dbReference>
<evidence type="ECO:0000259" key="2">
    <source>
        <dbReference type="Pfam" id="PF01480"/>
    </source>
</evidence>
<dbReference type="GO" id="GO:0072344">
    <property type="term" value="P:rescue of stalled ribosome"/>
    <property type="evidence" value="ECO:0007669"/>
    <property type="project" value="InterPro"/>
</dbReference>
<dbReference type="GO" id="GO:0180022">
    <property type="term" value="C:RQC-trigger complex"/>
    <property type="evidence" value="ECO:0007669"/>
    <property type="project" value="InterPro"/>
</dbReference>
<evidence type="ECO:0000256" key="1">
    <source>
        <dbReference type="SAM" id="MobiDB-lite"/>
    </source>
</evidence>
<evidence type="ECO:0000313" key="5">
    <source>
        <dbReference type="Proteomes" id="UP001164286"/>
    </source>
</evidence>
<feature type="compositionally biased region" description="Low complexity" evidence="1">
    <location>
        <begin position="90"/>
        <end position="119"/>
    </location>
</feature>
<gene>
    <name evidence="4" type="ORF">MKK02DRAFT_42783</name>
</gene>
<dbReference type="Pfam" id="PF01480">
    <property type="entry name" value="PWI"/>
    <property type="match status" value="1"/>
</dbReference>
<feature type="compositionally biased region" description="Gly residues" evidence="1">
    <location>
        <begin position="171"/>
        <end position="181"/>
    </location>
</feature>
<evidence type="ECO:0000313" key="4">
    <source>
        <dbReference type="EMBL" id="KAI9638395.1"/>
    </source>
</evidence>
<protein>
    <recommendedName>
        <fullName evidence="6">Zinc finger C2HC5-type domain-containing protein</fullName>
    </recommendedName>
</protein>
<evidence type="ECO:0008006" key="6">
    <source>
        <dbReference type="Google" id="ProtNLM"/>
    </source>
</evidence>